<comment type="caution">
    <text evidence="2">The sequence shown here is derived from an EMBL/GenBank/DDBJ whole genome shotgun (WGS) entry which is preliminary data.</text>
</comment>
<keyword evidence="1" id="KW-0732">Signal</keyword>
<evidence type="ECO:0008006" key="4">
    <source>
        <dbReference type="Google" id="ProtNLM"/>
    </source>
</evidence>
<organism evidence="2 3">
    <name type="scientific">Algoriphagus aestuariicola</name>
    <dbReference type="NCBI Taxonomy" id="1852016"/>
    <lineage>
        <taxon>Bacteria</taxon>
        <taxon>Pseudomonadati</taxon>
        <taxon>Bacteroidota</taxon>
        <taxon>Cytophagia</taxon>
        <taxon>Cytophagales</taxon>
        <taxon>Cyclobacteriaceae</taxon>
        <taxon>Algoriphagus</taxon>
    </lineage>
</organism>
<dbReference type="EMBL" id="JAFKCW010000001">
    <property type="protein sequence ID" value="MBN7799415.1"/>
    <property type="molecule type" value="Genomic_DNA"/>
</dbReference>
<protein>
    <recommendedName>
        <fullName evidence="4">TonB C-terminal domain-containing protein</fullName>
    </recommendedName>
</protein>
<feature type="signal peptide" evidence="1">
    <location>
        <begin position="1"/>
        <end position="19"/>
    </location>
</feature>
<dbReference type="Proteomes" id="UP000664698">
    <property type="component" value="Unassembled WGS sequence"/>
</dbReference>
<dbReference type="RefSeq" id="WP_206567410.1">
    <property type="nucleotide sequence ID" value="NZ_JAFKCW010000001.1"/>
</dbReference>
<sequence>MKYLFFTLLLICISLENFAQETISILKDKDSYYEEYYVLKSDKKTKHGSYIKLDRPIYGGLFIESFGSYSQGKKSGYWETYYPNRNNIKSKGNYNKDGLKEGRWTYFFPETKPLDLFSSDSENGASFQVMWANPTTAQSGNYSNGEKRGVWDYFDEAGFLRQQFDHDSDSLVYSHNADLENIEAGYIGGEFFLKQHLNETFDFPAYLQSSNNTISLNTGMIIFLFTIDEKGKIVNITEIEDTIKNKKIYNRALATTQSLDSKWYPEKKNGTKQASTKTIAFELQVETKHSSFVTDQWSFSNTSNGFKMNITVK</sequence>
<evidence type="ECO:0000256" key="1">
    <source>
        <dbReference type="SAM" id="SignalP"/>
    </source>
</evidence>
<proteinExistence type="predicted"/>
<keyword evidence="3" id="KW-1185">Reference proteome</keyword>
<name>A0ABS3BK49_9BACT</name>
<reference evidence="2 3" key="1">
    <citation type="submission" date="2021-03" db="EMBL/GenBank/DDBJ databases">
        <title>novel species isolated from a fishpond in China.</title>
        <authorList>
            <person name="Lu H."/>
            <person name="Cai Z."/>
        </authorList>
    </citation>
    <scope>NUCLEOTIDE SEQUENCE [LARGE SCALE GENOMIC DNA]</scope>
    <source>
        <strain evidence="2 3">JCM 31546</strain>
    </source>
</reference>
<accession>A0ABS3BK49</accession>
<dbReference type="SUPFAM" id="SSF82185">
    <property type="entry name" value="Histone H3 K4-specific methyltransferase SET7/9 N-terminal domain"/>
    <property type="match status" value="1"/>
</dbReference>
<feature type="chain" id="PRO_5045874582" description="TonB C-terminal domain-containing protein" evidence="1">
    <location>
        <begin position="20"/>
        <end position="313"/>
    </location>
</feature>
<evidence type="ECO:0000313" key="2">
    <source>
        <dbReference type="EMBL" id="MBN7799415.1"/>
    </source>
</evidence>
<evidence type="ECO:0000313" key="3">
    <source>
        <dbReference type="Proteomes" id="UP000664698"/>
    </source>
</evidence>
<dbReference type="Gene3D" id="3.90.930.1">
    <property type="match status" value="1"/>
</dbReference>
<gene>
    <name evidence="2" type="ORF">J0A67_01005</name>
</gene>